<dbReference type="GO" id="GO:0004852">
    <property type="term" value="F:uroporphyrinogen-III synthase activity"/>
    <property type="evidence" value="ECO:0007669"/>
    <property type="project" value="InterPro"/>
</dbReference>
<dbReference type="OrthoDB" id="7204250at2"/>
<evidence type="ECO:0000259" key="1">
    <source>
        <dbReference type="Pfam" id="PF02602"/>
    </source>
</evidence>
<sequence length="221" mass="23543">MPTRAKPAFLLTRPEDDSRRFAALLPDLPVVFSPIIRIVPLPHDREALLRAPALVFTSGHAIAAAGEGRGRRAYCVGPRTAELARLAGFDVVQGPGDAEGLLPILQAAPEPLVHPHGRHLAKVLPVQGVVVYDQQSLALSDQARALLQAETPVILPLFSPRSARLVAAQVRDARAPLWVASISKAAQRGFSVPCERMIVAPTPDAAGLAASIRHMLTGEQS</sequence>
<keyword evidence="3" id="KW-1185">Reference proteome</keyword>
<dbReference type="InterPro" id="IPR036108">
    <property type="entry name" value="4pyrrol_syn_uPrphyn_synt_sf"/>
</dbReference>
<dbReference type="SUPFAM" id="SSF69618">
    <property type="entry name" value="HemD-like"/>
    <property type="match status" value="1"/>
</dbReference>
<dbReference type="Proteomes" id="UP000198307">
    <property type="component" value="Unassembled WGS sequence"/>
</dbReference>
<accession>A0A239PS18</accession>
<protein>
    <submittedName>
        <fullName evidence="2">Uroporphyrinogen-III synthase</fullName>
    </submittedName>
</protein>
<evidence type="ECO:0000313" key="3">
    <source>
        <dbReference type="Proteomes" id="UP000198307"/>
    </source>
</evidence>
<gene>
    <name evidence="2" type="ORF">SAMN05444959_10424</name>
</gene>
<dbReference type="Pfam" id="PF02602">
    <property type="entry name" value="HEM4"/>
    <property type="match status" value="1"/>
</dbReference>
<name>A0A239PS18_9RHOB</name>
<organism evidence="2 3">
    <name type="scientific">Paracoccus seriniphilus</name>
    <dbReference type="NCBI Taxonomy" id="184748"/>
    <lineage>
        <taxon>Bacteria</taxon>
        <taxon>Pseudomonadati</taxon>
        <taxon>Pseudomonadota</taxon>
        <taxon>Alphaproteobacteria</taxon>
        <taxon>Rhodobacterales</taxon>
        <taxon>Paracoccaceae</taxon>
        <taxon>Paracoccus</taxon>
    </lineage>
</organism>
<evidence type="ECO:0000313" key="2">
    <source>
        <dbReference type="EMBL" id="SNT72853.1"/>
    </source>
</evidence>
<dbReference type="GO" id="GO:0033014">
    <property type="term" value="P:tetrapyrrole biosynthetic process"/>
    <property type="evidence" value="ECO:0007669"/>
    <property type="project" value="InterPro"/>
</dbReference>
<feature type="domain" description="Tetrapyrrole biosynthesis uroporphyrinogen III synthase" evidence="1">
    <location>
        <begin position="30"/>
        <end position="209"/>
    </location>
</feature>
<dbReference type="EMBL" id="FZQB01000004">
    <property type="protein sequence ID" value="SNT72853.1"/>
    <property type="molecule type" value="Genomic_DNA"/>
</dbReference>
<reference evidence="2 3" key="1">
    <citation type="submission" date="2017-07" db="EMBL/GenBank/DDBJ databases">
        <authorList>
            <person name="Sun Z.S."/>
            <person name="Albrecht U."/>
            <person name="Echele G."/>
            <person name="Lee C.C."/>
        </authorList>
    </citation>
    <scope>NUCLEOTIDE SEQUENCE [LARGE SCALE GENOMIC DNA]</scope>
    <source>
        <strain evidence="2 3">DSM 14827</strain>
    </source>
</reference>
<dbReference type="Gene3D" id="3.40.50.10090">
    <property type="match status" value="1"/>
</dbReference>
<dbReference type="InterPro" id="IPR003754">
    <property type="entry name" value="4pyrrol_synth_uPrphyn_synth"/>
</dbReference>
<dbReference type="RefSeq" id="WP_089343652.1">
    <property type="nucleotide sequence ID" value="NZ_CP067129.1"/>
</dbReference>
<dbReference type="AlphaFoldDB" id="A0A239PS18"/>
<dbReference type="CDD" id="cd06578">
    <property type="entry name" value="HemD"/>
    <property type="match status" value="1"/>
</dbReference>
<proteinExistence type="predicted"/>